<dbReference type="Pfam" id="PF02677">
    <property type="entry name" value="QueH"/>
    <property type="match status" value="1"/>
</dbReference>
<protein>
    <recommendedName>
        <fullName evidence="5 17">Epoxyqueuosine reductase QueH</fullName>
        <ecNumber evidence="4 17">1.17.99.6</ecNumber>
    </recommendedName>
    <alternativeName>
        <fullName evidence="15 17">Queuosine biosynthesis protein QueH</fullName>
    </alternativeName>
</protein>
<keyword evidence="14 17" id="KW-0676">Redox-active center</keyword>
<comment type="pathway">
    <text evidence="2 17">tRNA modification; tRNA-queuosine biosynthesis.</text>
</comment>
<dbReference type="PANTHER" id="PTHR36701:SF1">
    <property type="entry name" value="EPOXYQUEUOSINE REDUCTASE QUEH"/>
    <property type="match status" value="1"/>
</dbReference>
<keyword evidence="12 17" id="KW-0411">Iron-sulfur</keyword>
<keyword evidence="11 17" id="KW-0408">Iron</keyword>
<evidence type="ECO:0000256" key="4">
    <source>
        <dbReference type="ARBA" id="ARBA00012622"/>
    </source>
</evidence>
<feature type="binding site" evidence="17">
    <location>
        <position position="83"/>
    </location>
    <ligand>
        <name>[4Fe-4S] cluster</name>
        <dbReference type="ChEBI" id="CHEBI:49883"/>
    </ligand>
</feature>
<evidence type="ECO:0000256" key="2">
    <source>
        <dbReference type="ARBA" id="ARBA00004691"/>
    </source>
</evidence>
<keyword evidence="8 17" id="KW-0479">Metal-binding</keyword>
<dbReference type="GO" id="GO:0046872">
    <property type="term" value="F:metal ion binding"/>
    <property type="evidence" value="ECO:0007669"/>
    <property type="project" value="UniProtKB-KW"/>
</dbReference>
<evidence type="ECO:0000256" key="5">
    <source>
        <dbReference type="ARBA" id="ARBA00016895"/>
    </source>
</evidence>
<feature type="disulfide bond" description="Redox-active" evidence="17">
    <location>
        <begin position="163"/>
        <end position="165"/>
    </location>
</feature>
<evidence type="ECO:0000256" key="3">
    <source>
        <dbReference type="ARBA" id="ARBA00008207"/>
    </source>
</evidence>
<comment type="function">
    <text evidence="1 17">Catalyzes the conversion of epoxyqueuosine (oQ) to queuosine (Q), which is a hypermodified base found in the wobble positions of tRNA(Asp), tRNA(Asn), tRNA(His) and tRNA(Tyr).</text>
</comment>
<keyword evidence="6 17" id="KW-0004">4Fe-4S</keyword>
<keyword evidence="7 17" id="KW-0819">tRNA processing</keyword>
<dbReference type="PANTHER" id="PTHR36701">
    <property type="entry name" value="EPOXYQUEUOSINE REDUCTASE QUEH"/>
    <property type="match status" value="1"/>
</dbReference>
<proteinExistence type="inferred from homology"/>
<dbReference type="GO" id="GO:0008616">
    <property type="term" value="P:tRNA queuosine(34) biosynthetic process"/>
    <property type="evidence" value="ECO:0007669"/>
    <property type="project" value="UniProtKB-UniRule"/>
</dbReference>
<keyword evidence="13 17" id="KW-1015">Disulfide bond</keyword>
<feature type="binding site" evidence="17">
    <location>
        <position position="86"/>
    </location>
    <ligand>
        <name>[4Fe-4S] cluster</name>
        <dbReference type="ChEBI" id="CHEBI:49883"/>
    </ligand>
</feature>
<dbReference type="EMBL" id="DTKJ01000040">
    <property type="protein sequence ID" value="HGZ11628.1"/>
    <property type="molecule type" value="Genomic_DNA"/>
</dbReference>
<evidence type="ECO:0000256" key="9">
    <source>
        <dbReference type="ARBA" id="ARBA00022785"/>
    </source>
</evidence>
<evidence type="ECO:0000256" key="12">
    <source>
        <dbReference type="ARBA" id="ARBA00023014"/>
    </source>
</evidence>
<evidence type="ECO:0000256" key="10">
    <source>
        <dbReference type="ARBA" id="ARBA00023002"/>
    </source>
</evidence>
<comment type="catalytic activity">
    <reaction evidence="16 17">
        <text>epoxyqueuosine(34) in tRNA + AH2 = queuosine(34) in tRNA + A + H2O</text>
        <dbReference type="Rhea" id="RHEA:32159"/>
        <dbReference type="Rhea" id="RHEA-COMP:18571"/>
        <dbReference type="Rhea" id="RHEA-COMP:18582"/>
        <dbReference type="ChEBI" id="CHEBI:13193"/>
        <dbReference type="ChEBI" id="CHEBI:15377"/>
        <dbReference type="ChEBI" id="CHEBI:17499"/>
        <dbReference type="ChEBI" id="CHEBI:194431"/>
        <dbReference type="ChEBI" id="CHEBI:194443"/>
        <dbReference type="EC" id="1.17.99.6"/>
    </reaction>
</comment>
<feature type="binding site" evidence="17">
    <location>
        <position position="8"/>
    </location>
    <ligand>
        <name>[4Fe-4S] cluster</name>
        <dbReference type="ChEBI" id="CHEBI:49883"/>
    </ligand>
</feature>
<accession>A0A7C5ALK3</accession>
<comment type="similarity">
    <text evidence="3 17">Belongs to the QueH family.</text>
</comment>
<evidence type="ECO:0000256" key="13">
    <source>
        <dbReference type="ARBA" id="ARBA00023157"/>
    </source>
</evidence>
<dbReference type="UniPathway" id="UPA00392"/>
<evidence type="ECO:0000256" key="6">
    <source>
        <dbReference type="ARBA" id="ARBA00022485"/>
    </source>
</evidence>
<dbReference type="InterPro" id="IPR003828">
    <property type="entry name" value="QueH"/>
</dbReference>
<evidence type="ECO:0000256" key="1">
    <source>
        <dbReference type="ARBA" id="ARBA00002268"/>
    </source>
</evidence>
<evidence type="ECO:0000256" key="7">
    <source>
        <dbReference type="ARBA" id="ARBA00022694"/>
    </source>
</evidence>
<dbReference type="HAMAP" id="MF_02089">
    <property type="entry name" value="QueH"/>
    <property type="match status" value="1"/>
</dbReference>
<evidence type="ECO:0000256" key="15">
    <source>
        <dbReference type="ARBA" id="ARBA00031446"/>
    </source>
</evidence>
<evidence type="ECO:0000256" key="16">
    <source>
        <dbReference type="ARBA" id="ARBA00047415"/>
    </source>
</evidence>
<organism evidence="18">
    <name type="scientific">Desulfobacca acetoxidans</name>
    <dbReference type="NCBI Taxonomy" id="60893"/>
    <lineage>
        <taxon>Bacteria</taxon>
        <taxon>Pseudomonadati</taxon>
        <taxon>Thermodesulfobacteriota</taxon>
        <taxon>Desulfobaccia</taxon>
        <taxon>Desulfobaccales</taxon>
        <taxon>Desulfobaccaceae</taxon>
        <taxon>Desulfobacca</taxon>
    </lineage>
</organism>
<dbReference type="EC" id="1.17.99.6" evidence="4 17"/>
<reference evidence="18" key="1">
    <citation type="journal article" date="2020" name="mSystems">
        <title>Genome- and Community-Level Interaction Insights into Carbon Utilization and Element Cycling Functions of Hydrothermarchaeota in Hydrothermal Sediment.</title>
        <authorList>
            <person name="Zhou Z."/>
            <person name="Liu Y."/>
            <person name="Xu W."/>
            <person name="Pan J."/>
            <person name="Luo Z.H."/>
            <person name="Li M."/>
        </authorList>
    </citation>
    <scope>NUCLEOTIDE SEQUENCE [LARGE SCALE GENOMIC DNA]</scope>
    <source>
        <strain evidence="18">SpSt-853</strain>
    </source>
</reference>
<evidence type="ECO:0000313" key="18">
    <source>
        <dbReference type="EMBL" id="HGZ11628.1"/>
    </source>
</evidence>
<name>A0A7C5ALK3_9BACT</name>
<evidence type="ECO:0000256" key="14">
    <source>
        <dbReference type="ARBA" id="ARBA00023284"/>
    </source>
</evidence>
<dbReference type="AlphaFoldDB" id="A0A7C5ALK3"/>
<evidence type="ECO:0000256" key="11">
    <source>
        <dbReference type="ARBA" id="ARBA00023004"/>
    </source>
</evidence>
<comment type="caution">
    <text evidence="18">The sequence shown here is derived from an EMBL/GenBank/DDBJ whole genome shotgun (WGS) entry which is preliminary data.</text>
</comment>
<dbReference type="GO" id="GO:0052693">
    <property type="term" value="F:epoxyqueuosine reductase activity"/>
    <property type="evidence" value="ECO:0007669"/>
    <property type="project" value="UniProtKB-UniRule"/>
</dbReference>
<sequence length="183" mass="21505">MKLLLHICCGPCAIYPVELLRAAGHQVVGYFYNPNIHPYQEFLRRKQALADYADTVGLSVIWEPGYEVEEYFRQVAFREGERCRLCYALRLARAVRTAREQGFEAFTTTLLYSRYQKHDLIREIAEELGSQAQLVFYYEDFRKGWSEGVTKSKEMGLYRQPYCGCLFSERERYSRPGREGHRS</sequence>
<evidence type="ECO:0000256" key="17">
    <source>
        <dbReference type="HAMAP-Rule" id="MF_02089"/>
    </source>
</evidence>
<evidence type="ECO:0000256" key="8">
    <source>
        <dbReference type="ARBA" id="ARBA00022723"/>
    </source>
</evidence>
<keyword evidence="10 17" id="KW-0560">Oxidoreductase</keyword>
<feature type="binding site" evidence="17">
    <location>
        <position position="9"/>
    </location>
    <ligand>
        <name>[4Fe-4S] cluster</name>
        <dbReference type="ChEBI" id="CHEBI:49883"/>
    </ligand>
</feature>
<dbReference type="GO" id="GO:0051539">
    <property type="term" value="F:4 iron, 4 sulfur cluster binding"/>
    <property type="evidence" value="ECO:0007669"/>
    <property type="project" value="UniProtKB-UniRule"/>
</dbReference>
<gene>
    <name evidence="17" type="primary">queH</name>
    <name evidence="18" type="ORF">ENW48_05375</name>
</gene>
<keyword evidence="9 17" id="KW-0671">Queuosine biosynthesis</keyword>